<name>A0A804LTS1_MAIZE</name>
<keyword evidence="3" id="KW-1185">Reference proteome</keyword>
<reference evidence="3" key="1">
    <citation type="submission" date="2015-12" db="EMBL/GenBank/DDBJ databases">
        <title>Update maize B73 reference genome by single molecule sequencing technologies.</title>
        <authorList>
            <consortium name="Maize Genome Sequencing Project"/>
            <person name="Ware D."/>
        </authorList>
    </citation>
    <scope>NUCLEOTIDE SEQUENCE [LARGE SCALE GENOMIC DNA]</scope>
    <source>
        <strain evidence="3">cv. B73</strain>
    </source>
</reference>
<dbReference type="InParanoid" id="A0A804LTS1"/>
<dbReference type="EnsemblPlants" id="Zm00001eb035930_T001">
    <property type="protein sequence ID" value="Zm00001eb035930_P001"/>
    <property type="gene ID" value="Zm00001eb035930"/>
</dbReference>
<dbReference type="Proteomes" id="UP000007305">
    <property type="component" value="Chromosome 1"/>
</dbReference>
<proteinExistence type="predicted"/>
<reference evidence="2" key="3">
    <citation type="submission" date="2021-05" db="UniProtKB">
        <authorList>
            <consortium name="EnsemblPlants"/>
        </authorList>
    </citation>
    <scope>IDENTIFICATION</scope>
    <source>
        <strain evidence="2">cv. B73</strain>
    </source>
</reference>
<accession>A0A804LTS1</accession>
<feature type="region of interest" description="Disordered" evidence="1">
    <location>
        <begin position="77"/>
        <end position="108"/>
    </location>
</feature>
<evidence type="ECO:0000313" key="3">
    <source>
        <dbReference type="Proteomes" id="UP000007305"/>
    </source>
</evidence>
<evidence type="ECO:0000313" key="2">
    <source>
        <dbReference type="EnsemblPlants" id="Zm00001eb035930_P001"/>
    </source>
</evidence>
<protein>
    <submittedName>
        <fullName evidence="2">Uncharacterized protein</fullName>
    </submittedName>
</protein>
<evidence type="ECO:0000256" key="1">
    <source>
        <dbReference type="SAM" id="MobiDB-lite"/>
    </source>
</evidence>
<sequence length="220" mass="23032">MEDAAAAWCFGGWAAVRHGSCKGELDGVARTAGMVLCCALLAAGRKAGHGPQATAASPARAWIRGCAAPWLEQRGGRAPCTGMDGGRAGHVTKVRRRSSTPWGGDSRGAGLEMGPRWIFLGRERGNRELGHGAAGGWVPLERGPGVGSSTSEQRGPADRACRAQLGAALRSSGWSRREGAQGEEPWTALELKRRAMGGRAPAGSLHRWGEWRETQGACVG</sequence>
<organism evidence="2 3">
    <name type="scientific">Zea mays</name>
    <name type="common">Maize</name>
    <dbReference type="NCBI Taxonomy" id="4577"/>
    <lineage>
        <taxon>Eukaryota</taxon>
        <taxon>Viridiplantae</taxon>
        <taxon>Streptophyta</taxon>
        <taxon>Embryophyta</taxon>
        <taxon>Tracheophyta</taxon>
        <taxon>Spermatophyta</taxon>
        <taxon>Magnoliopsida</taxon>
        <taxon>Liliopsida</taxon>
        <taxon>Poales</taxon>
        <taxon>Poaceae</taxon>
        <taxon>PACMAD clade</taxon>
        <taxon>Panicoideae</taxon>
        <taxon>Andropogonodae</taxon>
        <taxon>Andropogoneae</taxon>
        <taxon>Tripsacinae</taxon>
        <taxon>Zea</taxon>
    </lineage>
</organism>
<reference evidence="2" key="2">
    <citation type="submission" date="2019-07" db="EMBL/GenBank/DDBJ databases">
        <authorList>
            <person name="Seetharam A."/>
            <person name="Woodhouse M."/>
            <person name="Cannon E."/>
        </authorList>
    </citation>
    <scope>NUCLEOTIDE SEQUENCE [LARGE SCALE GENOMIC DNA]</scope>
    <source>
        <strain evidence="2">cv. B73</strain>
    </source>
</reference>
<feature type="region of interest" description="Disordered" evidence="1">
    <location>
        <begin position="131"/>
        <end position="157"/>
    </location>
</feature>
<dbReference type="Gramene" id="Zm00001eb035930_T001">
    <property type="protein sequence ID" value="Zm00001eb035930_P001"/>
    <property type="gene ID" value="Zm00001eb035930"/>
</dbReference>
<dbReference type="AlphaFoldDB" id="A0A804LTS1"/>